<dbReference type="Pfam" id="PF04314">
    <property type="entry name" value="PCuAC"/>
    <property type="match status" value="1"/>
</dbReference>
<evidence type="ECO:0000313" key="3">
    <source>
        <dbReference type="Proteomes" id="UP001209803"/>
    </source>
</evidence>
<gene>
    <name evidence="2" type="ORF">K1718_22055</name>
</gene>
<protein>
    <submittedName>
        <fullName evidence="2">Copper chaperone PCu(A)C</fullName>
    </submittedName>
</protein>
<keyword evidence="1" id="KW-0732">Signal</keyword>
<dbReference type="Proteomes" id="UP001209803">
    <property type="component" value="Chromosome"/>
</dbReference>
<dbReference type="InterPro" id="IPR007410">
    <property type="entry name" value="LpqE-like"/>
</dbReference>
<dbReference type="Gene3D" id="2.60.40.1890">
    <property type="entry name" value="PCu(A)C copper chaperone"/>
    <property type="match status" value="1"/>
</dbReference>
<organism evidence="2 3">
    <name type="scientific">Roseibium porphyridii</name>
    <dbReference type="NCBI Taxonomy" id="2866279"/>
    <lineage>
        <taxon>Bacteria</taxon>
        <taxon>Pseudomonadati</taxon>
        <taxon>Pseudomonadota</taxon>
        <taxon>Alphaproteobacteria</taxon>
        <taxon>Hyphomicrobiales</taxon>
        <taxon>Stappiaceae</taxon>
        <taxon>Roseibium</taxon>
    </lineage>
</organism>
<feature type="chain" id="PRO_5046959331" evidence="1">
    <location>
        <begin position="23"/>
        <end position="168"/>
    </location>
</feature>
<dbReference type="PANTHER" id="PTHR36302:SF1">
    <property type="entry name" value="COPPER CHAPERONE PCU(A)C"/>
    <property type="match status" value="1"/>
</dbReference>
<dbReference type="PANTHER" id="PTHR36302">
    <property type="entry name" value="BLR7088 PROTEIN"/>
    <property type="match status" value="1"/>
</dbReference>
<sequence>MKFWKSIAAATALTFVSLAATAGDYTAGDLSISHAWTRATPPKAKAGGGFVEIVNSGAEADRLVKASSDVAGKVELHEMAVTDGVMKMRELEGGIDIPAGETVTLKPGGLHIMFMGLNQSFEEGATVPVVLTFEKAGDVAVELAIAKMGAKSMEAGHMDHGKMDHSKN</sequence>
<dbReference type="RefSeq" id="WP_152502998.1">
    <property type="nucleotide sequence ID" value="NZ_CP120863.1"/>
</dbReference>
<dbReference type="SUPFAM" id="SSF110087">
    <property type="entry name" value="DR1885-like metal-binding protein"/>
    <property type="match status" value="1"/>
</dbReference>
<proteinExistence type="predicted"/>
<name>A0ABY8F809_9HYPH</name>
<dbReference type="InterPro" id="IPR058248">
    <property type="entry name" value="Lxx211020-like"/>
</dbReference>
<evidence type="ECO:0000313" key="2">
    <source>
        <dbReference type="EMBL" id="WFE88818.1"/>
    </source>
</evidence>
<dbReference type="InterPro" id="IPR036182">
    <property type="entry name" value="PCuAC_sf"/>
</dbReference>
<feature type="signal peptide" evidence="1">
    <location>
        <begin position="1"/>
        <end position="22"/>
    </location>
</feature>
<evidence type="ECO:0000256" key="1">
    <source>
        <dbReference type="SAM" id="SignalP"/>
    </source>
</evidence>
<keyword evidence="3" id="KW-1185">Reference proteome</keyword>
<accession>A0ABY8F809</accession>
<dbReference type="EMBL" id="CP120863">
    <property type="protein sequence ID" value="WFE88818.1"/>
    <property type="molecule type" value="Genomic_DNA"/>
</dbReference>
<reference evidence="2 3" key="1">
    <citation type="submission" date="2023-03" db="EMBL/GenBank/DDBJ databases">
        <title>Roseibium porphyridii sp. nov. and Roseibium rhodosorbium sp. nov. isolated from marine algae, Porphyridium cruentum and Rhodosorus marinus, respectively.</title>
        <authorList>
            <person name="Lee M.W."/>
            <person name="Choi B.J."/>
            <person name="Lee J.K."/>
            <person name="Choi D.G."/>
            <person name="Baek J.H."/>
            <person name="Bayburt H."/>
            <person name="Kim J.M."/>
            <person name="Han D.M."/>
            <person name="Kim K.H."/>
            <person name="Jeon C.O."/>
        </authorList>
    </citation>
    <scope>NUCLEOTIDE SEQUENCE [LARGE SCALE GENOMIC DNA]</scope>
    <source>
        <strain evidence="2 3">KMA01</strain>
    </source>
</reference>